<reference evidence="7 8" key="1">
    <citation type="submission" date="2020-05" db="EMBL/GenBank/DDBJ databases">
        <title>Gimesia benthica sp. nov., a novel planctomycete isolated from a deep-sea water sample of the Northwest Indian Ocean.</title>
        <authorList>
            <person name="Wang J."/>
            <person name="Ruan C."/>
            <person name="Song L."/>
            <person name="Zhu Y."/>
            <person name="Li A."/>
            <person name="Zheng X."/>
            <person name="Wang L."/>
            <person name="Lu Z."/>
            <person name="Huang Y."/>
            <person name="Du W."/>
            <person name="Zhou Y."/>
            <person name="Huang L."/>
            <person name="Dai X."/>
        </authorList>
    </citation>
    <scope>NUCLEOTIDE SEQUENCE [LARGE SCALE GENOMIC DNA]</scope>
    <source>
        <strain evidence="7 8">YYQ-30</strain>
    </source>
</reference>
<evidence type="ECO:0000313" key="7">
    <source>
        <dbReference type="EMBL" id="NNU81474.1"/>
    </source>
</evidence>
<dbReference type="CDD" id="cd06171">
    <property type="entry name" value="Sigma70_r4"/>
    <property type="match status" value="1"/>
</dbReference>
<dbReference type="InterPro" id="IPR036388">
    <property type="entry name" value="WH-like_DNA-bd_sf"/>
</dbReference>
<keyword evidence="4" id="KW-0804">Transcription</keyword>
<sequence length="180" mass="20346">MGSKREDLLGEHRRGLYGYALSLSRDPDRAADLLQDCALRAMSTRHWPDKPTAVRAWLFTILRNLWIDDIRARTRRDRAEQDAAEDESGPPRDFPDGVIVTRIAVRQAFFRLAKDHRDVLALVDLGGFSYQDVADILGVPRGTVMSRISRARLALAELLAEGGVVDLEAERRRRAQRGAR</sequence>
<dbReference type="SUPFAM" id="SSF88946">
    <property type="entry name" value="Sigma2 domain of RNA polymerase sigma factors"/>
    <property type="match status" value="1"/>
</dbReference>
<dbReference type="Gene3D" id="1.10.10.10">
    <property type="entry name" value="Winged helix-like DNA-binding domain superfamily/Winged helix DNA-binding domain"/>
    <property type="match status" value="1"/>
</dbReference>
<dbReference type="InterPro" id="IPR013249">
    <property type="entry name" value="RNA_pol_sigma70_r4_t2"/>
</dbReference>
<dbReference type="SUPFAM" id="SSF88659">
    <property type="entry name" value="Sigma3 and sigma4 domains of RNA polymerase sigma factors"/>
    <property type="match status" value="1"/>
</dbReference>
<evidence type="ECO:0000256" key="4">
    <source>
        <dbReference type="ARBA" id="ARBA00023163"/>
    </source>
</evidence>
<organism evidence="7 8">
    <name type="scientific">Halovulum dunhuangense</name>
    <dbReference type="NCBI Taxonomy" id="1505036"/>
    <lineage>
        <taxon>Bacteria</taxon>
        <taxon>Pseudomonadati</taxon>
        <taxon>Pseudomonadota</taxon>
        <taxon>Alphaproteobacteria</taxon>
        <taxon>Rhodobacterales</taxon>
        <taxon>Paracoccaceae</taxon>
        <taxon>Halovulum</taxon>
    </lineage>
</organism>
<dbReference type="GO" id="GO:0016987">
    <property type="term" value="F:sigma factor activity"/>
    <property type="evidence" value="ECO:0007669"/>
    <property type="project" value="UniProtKB-KW"/>
</dbReference>
<dbReference type="PANTHER" id="PTHR43133">
    <property type="entry name" value="RNA POLYMERASE ECF-TYPE SIGMA FACTO"/>
    <property type="match status" value="1"/>
</dbReference>
<keyword evidence="3" id="KW-0731">Sigma factor</keyword>
<dbReference type="PANTHER" id="PTHR43133:SF25">
    <property type="entry name" value="RNA POLYMERASE SIGMA FACTOR RFAY-RELATED"/>
    <property type="match status" value="1"/>
</dbReference>
<dbReference type="InterPro" id="IPR014284">
    <property type="entry name" value="RNA_pol_sigma-70_dom"/>
</dbReference>
<feature type="domain" description="RNA polymerase sigma-70 region 2" evidence="5">
    <location>
        <begin position="10"/>
        <end position="76"/>
    </location>
</feature>
<dbReference type="NCBIfam" id="TIGR02937">
    <property type="entry name" value="sigma70-ECF"/>
    <property type="match status" value="1"/>
</dbReference>
<evidence type="ECO:0000256" key="3">
    <source>
        <dbReference type="ARBA" id="ARBA00023082"/>
    </source>
</evidence>
<dbReference type="GO" id="GO:0006352">
    <property type="term" value="P:DNA-templated transcription initiation"/>
    <property type="evidence" value="ECO:0007669"/>
    <property type="project" value="InterPro"/>
</dbReference>
<evidence type="ECO:0000256" key="1">
    <source>
        <dbReference type="ARBA" id="ARBA00010641"/>
    </source>
</evidence>
<proteinExistence type="inferred from homology"/>
<dbReference type="Pfam" id="PF04542">
    <property type="entry name" value="Sigma70_r2"/>
    <property type="match status" value="1"/>
</dbReference>
<keyword evidence="8" id="KW-1185">Reference proteome</keyword>
<dbReference type="InterPro" id="IPR013324">
    <property type="entry name" value="RNA_pol_sigma_r3/r4-like"/>
</dbReference>
<dbReference type="AlphaFoldDB" id="A0A849L5N2"/>
<dbReference type="InterPro" id="IPR039425">
    <property type="entry name" value="RNA_pol_sigma-70-like"/>
</dbReference>
<evidence type="ECO:0000256" key="2">
    <source>
        <dbReference type="ARBA" id="ARBA00023015"/>
    </source>
</evidence>
<comment type="similarity">
    <text evidence="1">Belongs to the sigma-70 factor family. ECF subfamily.</text>
</comment>
<dbReference type="RefSeq" id="WP_171326314.1">
    <property type="nucleotide sequence ID" value="NZ_JABFBC010000002.1"/>
</dbReference>
<keyword evidence="2" id="KW-0805">Transcription regulation</keyword>
<dbReference type="EMBL" id="JABFBC010000002">
    <property type="protein sequence ID" value="NNU81474.1"/>
    <property type="molecule type" value="Genomic_DNA"/>
</dbReference>
<dbReference type="InterPro" id="IPR013325">
    <property type="entry name" value="RNA_pol_sigma_r2"/>
</dbReference>
<evidence type="ECO:0000259" key="5">
    <source>
        <dbReference type="Pfam" id="PF04542"/>
    </source>
</evidence>
<dbReference type="GO" id="GO:0003677">
    <property type="term" value="F:DNA binding"/>
    <property type="evidence" value="ECO:0007669"/>
    <property type="project" value="InterPro"/>
</dbReference>
<protein>
    <submittedName>
        <fullName evidence="7">RNA polymerase sigma factor</fullName>
    </submittedName>
</protein>
<evidence type="ECO:0000259" key="6">
    <source>
        <dbReference type="Pfam" id="PF08281"/>
    </source>
</evidence>
<dbReference type="Gene3D" id="1.10.1740.10">
    <property type="match status" value="1"/>
</dbReference>
<dbReference type="Pfam" id="PF08281">
    <property type="entry name" value="Sigma70_r4_2"/>
    <property type="match status" value="1"/>
</dbReference>
<gene>
    <name evidence="7" type="ORF">HMH01_13620</name>
</gene>
<accession>A0A849L5N2</accession>
<comment type="caution">
    <text evidence="7">The sequence shown here is derived from an EMBL/GenBank/DDBJ whole genome shotgun (WGS) entry which is preliminary data.</text>
</comment>
<dbReference type="InterPro" id="IPR007627">
    <property type="entry name" value="RNA_pol_sigma70_r2"/>
</dbReference>
<evidence type="ECO:0000313" key="8">
    <source>
        <dbReference type="Proteomes" id="UP000572377"/>
    </source>
</evidence>
<feature type="domain" description="RNA polymerase sigma factor 70 region 4 type 2" evidence="6">
    <location>
        <begin position="105"/>
        <end position="155"/>
    </location>
</feature>
<dbReference type="Proteomes" id="UP000572377">
    <property type="component" value="Unassembled WGS sequence"/>
</dbReference>
<name>A0A849L5N2_9RHOB</name>